<sequence length="74" mass="7809">MPSTKFTGDRRVCAYLDTSEPQHKQSSATAGITPPMTPLFSPSFNAMILGLNSPAAGIRVHETVVDRPGSGHGI</sequence>
<dbReference type="Proteomes" id="UP001056120">
    <property type="component" value="Linkage Group LG16"/>
</dbReference>
<organism evidence="1 2">
    <name type="scientific">Smallanthus sonchifolius</name>
    <dbReference type="NCBI Taxonomy" id="185202"/>
    <lineage>
        <taxon>Eukaryota</taxon>
        <taxon>Viridiplantae</taxon>
        <taxon>Streptophyta</taxon>
        <taxon>Embryophyta</taxon>
        <taxon>Tracheophyta</taxon>
        <taxon>Spermatophyta</taxon>
        <taxon>Magnoliopsida</taxon>
        <taxon>eudicotyledons</taxon>
        <taxon>Gunneridae</taxon>
        <taxon>Pentapetalae</taxon>
        <taxon>asterids</taxon>
        <taxon>campanulids</taxon>
        <taxon>Asterales</taxon>
        <taxon>Asteraceae</taxon>
        <taxon>Asteroideae</taxon>
        <taxon>Heliantheae alliance</taxon>
        <taxon>Millerieae</taxon>
        <taxon>Smallanthus</taxon>
    </lineage>
</organism>
<evidence type="ECO:0000313" key="2">
    <source>
        <dbReference type="Proteomes" id="UP001056120"/>
    </source>
</evidence>
<keyword evidence="2" id="KW-1185">Reference proteome</keyword>
<proteinExistence type="predicted"/>
<name>A0ACB9FX10_9ASTR</name>
<gene>
    <name evidence="1" type="ORF">L1987_49912</name>
</gene>
<reference evidence="2" key="1">
    <citation type="journal article" date="2022" name="Mol. Ecol. Resour.">
        <title>The genomes of chicory, endive, great burdock and yacon provide insights into Asteraceae palaeo-polyploidization history and plant inulin production.</title>
        <authorList>
            <person name="Fan W."/>
            <person name="Wang S."/>
            <person name="Wang H."/>
            <person name="Wang A."/>
            <person name="Jiang F."/>
            <person name="Liu H."/>
            <person name="Zhao H."/>
            <person name="Xu D."/>
            <person name="Zhang Y."/>
        </authorList>
    </citation>
    <scope>NUCLEOTIDE SEQUENCE [LARGE SCALE GENOMIC DNA]</scope>
    <source>
        <strain evidence="2">cv. Yunnan</strain>
    </source>
</reference>
<dbReference type="EMBL" id="CM042033">
    <property type="protein sequence ID" value="KAI3775340.1"/>
    <property type="molecule type" value="Genomic_DNA"/>
</dbReference>
<comment type="caution">
    <text evidence="1">The sequence shown here is derived from an EMBL/GenBank/DDBJ whole genome shotgun (WGS) entry which is preliminary data.</text>
</comment>
<protein>
    <submittedName>
        <fullName evidence="1">Uncharacterized protein</fullName>
    </submittedName>
</protein>
<accession>A0ACB9FX10</accession>
<reference evidence="1 2" key="2">
    <citation type="journal article" date="2022" name="Mol. Ecol. Resour.">
        <title>The genomes of chicory, endive, great burdock and yacon provide insights into Asteraceae paleo-polyploidization history and plant inulin production.</title>
        <authorList>
            <person name="Fan W."/>
            <person name="Wang S."/>
            <person name="Wang H."/>
            <person name="Wang A."/>
            <person name="Jiang F."/>
            <person name="Liu H."/>
            <person name="Zhao H."/>
            <person name="Xu D."/>
            <person name="Zhang Y."/>
        </authorList>
    </citation>
    <scope>NUCLEOTIDE SEQUENCE [LARGE SCALE GENOMIC DNA]</scope>
    <source>
        <strain evidence="2">cv. Yunnan</strain>
        <tissue evidence="1">Leaves</tissue>
    </source>
</reference>
<evidence type="ECO:0000313" key="1">
    <source>
        <dbReference type="EMBL" id="KAI3775340.1"/>
    </source>
</evidence>